<dbReference type="SFLD" id="SFLDG01082">
    <property type="entry name" value="B12-binding_domain_containing"/>
    <property type="match status" value="1"/>
</dbReference>
<dbReference type="Gene3D" id="3.80.30.20">
    <property type="entry name" value="tm_1862 like domain"/>
    <property type="match status" value="1"/>
</dbReference>
<dbReference type="InterPro" id="IPR007197">
    <property type="entry name" value="rSAM"/>
</dbReference>
<dbReference type="GO" id="GO:0003824">
    <property type="term" value="F:catalytic activity"/>
    <property type="evidence" value="ECO:0007669"/>
    <property type="project" value="InterPro"/>
</dbReference>
<comment type="caution">
    <text evidence="2">The sequence shown here is derived from an EMBL/GenBank/DDBJ whole genome shotgun (WGS) entry which is preliminary data.</text>
</comment>
<dbReference type="GO" id="GO:0051536">
    <property type="term" value="F:iron-sulfur cluster binding"/>
    <property type="evidence" value="ECO:0007669"/>
    <property type="project" value="InterPro"/>
</dbReference>
<evidence type="ECO:0000259" key="1">
    <source>
        <dbReference type="PROSITE" id="PS51918"/>
    </source>
</evidence>
<dbReference type="InterPro" id="IPR045784">
    <property type="entry name" value="Radical_SAM_N2"/>
</dbReference>
<dbReference type="Proteomes" id="UP000485569">
    <property type="component" value="Unassembled WGS sequence"/>
</dbReference>
<protein>
    <submittedName>
        <fullName evidence="2">Radical SAM superfamily protein</fullName>
    </submittedName>
</protein>
<dbReference type="PANTHER" id="PTHR42731:SF1">
    <property type="entry name" value="RADICAL SAM DOMAIN PROTEIN"/>
    <property type="match status" value="1"/>
</dbReference>
<feature type="domain" description="Radical SAM core" evidence="1">
    <location>
        <begin position="227"/>
        <end position="453"/>
    </location>
</feature>
<dbReference type="Pfam" id="PF19864">
    <property type="entry name" value="Radical_SAM_N2"/>
    <property type="match status" value="1"/>
</dbReference>
<dbReference type="SMART" id="SM00729">
    <property type="entry name" value="Elp3"/>
    <property type="match status" value="1"/>
</dbReference>
<dbReference type="AlphaFoldDB" id="A0A1V5T1T4"/>
<dbReference type="Gene3D" id="3.40.50.280">
    <property type="entry name" value="Cobalamin-binding domain"/>
    <property type="match status" value="1"/>
</dbReference>
<reference evidence="2" key="1">
    <citation type="submission" date="2017-02" db="EMBL/GenBank/DDBJ databases">
        <title>Delving into the versatile metabolic prowess of the omnipresent phylum Bacteroidetes.</title>
        <authorList>
            <person name="Nobu M.K."/>
            <person name="Mei R."/>
            <person name="Narihiro T."/>
            <person name="Kuroda K."/>
            <person name="Liu W.-T."/>
        </authorList>
    </citation>
    <scope>NUCLEOTIDE SEQUENCE</scope>
    <source>
        <strain evidence="2">ADurb.Bin276</strain>
    </source>
</reference>
<accession>A0A1V5T1T4</accession>
<organism evidence="2">
    <name type="scientific">Candidatus Atribacter allofermentans</name>
    <dbReference type="NCBI Taxonomy" id="1852833"/>
    <lineage>
        <taxon>Bacteria</taxon>
        <taxon>Pseudomonadati</taxon>
        <taxon>Atribacterota</taxon>
        <taxon>Atribacteria</taxon>
        <taxon>Atribacterales</taxon>
        <taxon>Atribacteraceae</taxon>
        <taxon>Atribacter</taxon>
    </lineage>
</organism>
<gene>
    <name evidence="2" type="ORF">BWY41_00560</name>
</gene>
<sequence>MILNITHLKNLERGLSLNNKMGKYLFVGCFPGPYEMGMANLGYQSVLKTVFDSPQWRVERLFTDTGIRTFEKSIPVAEADIVGLTLGFEIEIFSLVQLFMDSGLEVYANKRAENQPLVLVGGPLASLNPEIIAPFADIVFIGESEESLPDLLTAWEETQDLDLSRQETLFYLSRFPGVYVPRFYFPMVKGSIFKGFEKVGGVPERIQKQRVDVSRFEVFSHIYTSQSFFKNMGLMEINRGCSYRCRFCAGGAIYRPLRQRPIEMVMKMIDNLEKFTSHLGIIGSDVLSHPQWEDIIKYAIKNAFTVNFSSLSAVTLSRRREYLSYLVKCGIKTLTLAPESGDAETRQYFGKGLDDEEWTDLIQNIFQSGIPKVKLYFMIGKAFHSAEKDLDFIHKLSRKINSKHQLSVSYSFLVPKPHTDLENMKSLSFLAWKKERELFETGLKKMKIRFSGESLRVAWIELLLARADRFLAQEIPNLMKQKNGLVFNQWKTVLKKMGREFDEWPRHPWEGDLYPWSIIDNHERRL</sequence>
<dbReference type="Pfam" id="PF04055">
    <property type="entry name" value="Radical_SAM"/>
    <property type="match status" value="1"/>
</dbReference>
<name>A0A1V5T1T4_9BACT</name>
<evidence type="ECO:0000313" key="2">
    <source>
        <dbReference type="EMBL" id="OQA60584.1"/>
    </source>
</evidence>
<dbReference type="InterPro" id="IPR023404">
    <property type="entry name" value="rSAM_horseshoe"/>
</dbReference>
<dbReference type="PROSITE" id="PS51918">
    <property type="entry name" value="RADICAL_SAM"/>
    <property type="match status" value="1"/>
</dbReference>
<dbReference type="SUPFAM" id="SSF102114">
    <property type="entry name" value="Radical SAM enzymes"/>
    <property type="match status" value="1"/>
</dbReference>
<dbReference type="SFLD" id="SFLDS00029">
    <property type="entry name" value="Radical_SAM"/>
    <property type="match status" value="1"/>
</dbReference>
<proteinExistence type="predicted"/>
<dbReference type="PANTHER" id="PTHR42731">
    <property type="entry name" value="SLL1084 PROTEIN"/>
    <property type="match status" value="1"/>
</dbReference>
<dbReference type="CDD" id="cd01335">
    <property type="entry name" value="Radical_SAM"/>
    <property type="match status" value="1"/>
</dbReference>
<dbReference type="EMBL" id="MWBQ01000035">
    <property type="protein sequence ID" value="OQA60584.1"/>
    <property type="molecule type" value="Genomic_DNA"/>
</dbReference>
<dbReference type="InterPro" id="IPR058240">
    <property type="entry name" value="rSAM_sf"/>
</dbReference>
<dbReference type="InterPro" id="IPR006638">
    <property type="entry name" value="Elp3/MiaA/NifB-like_rSAM"/>
</dbReference>